<dbReference type="RefSeq" id="WP_245759967.1">
    <property type="nucleotide sequence ID" value="NZ_FPCJ01000001.1"/>
</dbReference>
<evidence type="ECO:0000313" key="3">
    <source>
        <dbReference type="Proteomes" id="UP000199537"/>
    </source>
</evidence>
<reference evidence="3" key="1">
    <citation type="submission" date="2016-10" db="EMBL/GenBank/DDBJ databases">
        <authorList>
            <person name="Varghese N."/>
            <person name="Submissions S."/>
        </authorList>
    </citation>
    <scope>NUCLEOTIDE SEQUENCE [LARGE SCALE GENOMIC DNA]</scope>
    <source>
        <strain evidence="3">DSM 14807</strain>
    </source>
</reference>
<gene>
    <name evidence="2" type="ORF">SAMN05660895_2141</name>
</gene>
<dbReference type="Gene3D" id="2.170.270.10">
    <property type="entry name" value="SET domain"/>
    <property type="match status" value="1"/>
</dbReference>
<dbReference type="PANTHER" id="PTHR12197:SF251">
    <property type="entry name" value="EG:BACR7C10.4 PROTEIN"/>
    <property type="match status" value="1"/>
</dbReference>
<dbReference type="STRING" id="1393122.SAMN05660895_2141"/>
<dbReference type="PANTHER" id="PTHR12197">
    <property type="entry name" value="HISTONE-LYSINE N-METHYLTRANSFERASE SMYD"/>
    <property type="match status" value="1"/>
</dbReference>
<dbReference type="CDD" id="cd10540">
    <property type="entry name" value="SET_SpSet7-like"/>
    <property type="match status" value="1"/>
</dbReference>
<dbReference type="GO" id="GO:0062122">
    <property type="term" value="F:histone H3K37 methyltransferase activity"/>
    <property type="evidence" value="ECO:0007669"/>
    <property type="project" value="InterPro"/>
</dbReference>
<evidence type="ECO:0000313" key="2">
    <source>
        <dbReference type="EMBL" id="SFV35030.1"/>
    </source>
</evidence>
<dbReference type="AlphaFoldDB" id="A0A1I7NK67"/>
<dbReference type="PROSITE" id="PS50280">
    <property type="entry name" value="SET"/>
    <property type="match status" value="1"/>
</dbReference>
<dbReference type="InterPro" id="IPR009207">
    <property type="entry name" value="SET7_MeTrfase"/>
</dbReference>
<dbReference type="SUPFAM" id="SSF82199">
    <property type="entry name" value="SET domain"/>
    <property type="match status" value="1"/>
</dbReference>
<dbReference type="SMART" id="SM00317">
    <property type="entry name" value="SET"/>
    <property type="match status" value="1"/>
</dbReference>
<dbReference type="InterPro" id="IPR001214">
    <property type="entry name" value="SET_dom"/>
</dbReference>
<dbReference type="Pfam" id="PF00856">
    <property type="entry name" value="SET"/>
    <property type="match status" value="1"/>
</dbReference>
<name>A0A1I7NK67_9BACT</name>
<evidence type="ECO:0000259" key="1">
    <source>
        <dbReference type="PROSITE" id="PS50280"/>
    </source>
</evidence>
<accession>A0A1I7NK67</accession>
<dbReference type="InterPro" id="IPR050869">
    <property type="entry name" value="H3K4_H4K5_MeTrfase"/>
</dbReference>
<keyword evidence="3" id="KW-1185">Reference proteome</keyword>
<dbReference type="InterPro" id="IPR046341">
    <property type="entry name" value="SET_dom_sf"/>
</dbReference>
<feature type="domain" description="SET" evidence="1">
    <location>
        <begin position="6"/>
        <end position="115"/>
    </location>
</feature>
<sequence length="134" mass="15706">MLMIKPYLHVKKIKGKGRGVFTRADIPARTVVEVSPVLVLSKKDTKYVDKTLLHNYIFLWGERSTRTCLALGYCSLYNHSYDPNCIYEMDFEKEVMRIITRRKIKKGEELLINYNGDVHDHAPMWFPVRNSGKR</sequence>
<organism evidence="2 3">
    <name type="scientific">Thermoflavifilum thermophilum</name>
    <dbReference type="NCBI Taxonomy" id="1393122"/>
    <lineage>
        <taxon>Bacteria</taxon>
        <taxon>Pseudomonadati</taxon>
        <taxon>Bacteroidota</taxon>
        <taxon>Chitinophagia</taxon>
        <taxon>Chitinophagales</taxon>
        <taxon>Chitinophagaceae</taxon>
        <taxon>Thermoflavifilum</taxon>
    </lineage>
</organism>
<dbReference type="EMBL" id="FPCJ01000001">
    <property type="protein sequence ID" value="SFV35030.1"/>
    <property type="molecule type" value="Genomic_DNA"/>
</dbReference>
<dbReference type="Proteomes" id="UP000199537">
    <property type="component" value="Unassembled WGS sequence"/>
</dbReference>
<dbReference type="PIRSF" id="PIRSF022536">
    <property type="entry name" value="A612L_SET"/>
    <property type="match status" value="1"/>
</dbReference>
<protein>
    <recommendedName>
        <fullName evidence="1">SET domain-containing protein</fullName>
    </recommendedName>
</protein>
<proteinExistence type="predicted"/>